<keyword evidence="3" id="KW-1185">Reference proteome</keyword>
<dbReference type="PROSITE" id="PS51820">
    <property type="entry name" value="PA14"/>
    <property type="match status" value="1"/>
</dbReference>
<sequence length="183" mass="20844">MNKNTIFSALLGLAAIAMIVRFIPASVDENLTLTLSKNRDTITQIDAPRKIEATRTVMIDKVQLNEDNRFKHPVLGVLGWNEDFFADITTRFKVTQPGRYRFVVGSDDGFSLFIDDKLLCQHLSDRPFRKQSCYRRLSEGEYRLKLNYFQGYGNAGLSLEAVAQGKGKPRYWGEAIEGIEYLP</sequence>
<dbReference type="AlphaFoldDB" id="A0A9X2HT30"/>
<proteinExistence type="predicted"/>
<gene>
    <name evidence="2" type="ORF">M6D89_00450</name>
</gene>
<dbReference type="EMBL" id="JAMFTH010000001">
    <property type="protein sequence ID" value="MCP8897760.1"/>
    <property type="molecule type" value="Genomic_DNA"/>
</dbReference>
<dbReference type="SMART" id="SM00758">
    <property type="entry name" value="PA14"/>
    <property type="match status" value="1"/>
</dbReference>
<organism evidence="2 3">
    <name type="scientific">Gilvimarinus xylanilyticus</name>
    <dbReference type="NCBI Taxonomy" id="2944139"/>
    <lineage>
        <taxon>Bacteria</taxon>
        <taxon>Pseudomonadati</taxon>
        <taxon>Pseudomonadota</taxon>
        <taxon>Gammaproteobacteria</taxon>
        <taxon>Cellvibrionales</taxon>
        <taxon>Cellvibrionaceae</taxon>
        <taxon>Gilvimarinus</taxon>
    </lineage>
</organism>
<dbReference type="RefSeq" id="WP_253966060.1">
    <property type="nucleotide sequence ID" value="NZ_JAMFTH010000001.1"/>
</dbReference>
<evidence type="ECO:0000313" key="3">
    <source>
        <dbReference type="Proteomes" id="UP001139319"/>
    </source>
</evidence>
<dbReference type="Pfam" id="PF07691">
    <property type="entry name" value="PA14"/>
    <property type="match status" value="1"/>
</dbReference>
<reference evidence="2" key="1">
    <citation type="submission" date="2022-05" db="EMBL/GenBank/DDBJ databases">
        <authorList>
            <person name="Sun H.-N."/>
        </authorList>
    </citation>
    <scope>NUCLEOTIDE SEQUENCE</scope>
    <source>
        <strain evidence="2">HB14</strain>
    </source>
</reference>
<dbReference type="InterPro" id="IPR037524">
    <property type="entry name" value="PA14/GLEYA"/>
</dbReference>
<accession>A0A9X2HT30</accession>
<name>A0A9X2HT30_9GAMM</name>
<dbReference type="InterPro" id="IPR011658">
    <property type="entry name" value="PA14_dom"/>
</dbReference>
<comment type="caution">
    <text evidence="2">The sequence shown here is derived from an EMBL/GenBank/DDBJ whole genome shotgun (WGS) entry which is preliminary data.</text>
</comment>
<reference evidence="2" key="2">
    <citation type="submission" date="2023-01" db="EMBL/GenBank/DDBJ databases">
        <title>Gilvimarinus xylanilyticus HB14 isolated from Caulerpa lentillifera aquaculture base in Hainan, China.</title>
        <authorList>
            <person name="Zhang Y.-J."/>
        </authorList>
    </citation>
    <scope>NUCLEOTIDE SEQUENCE</scope>
    <source>
        <strain evidence="2">HB14</strain>
    </source>
</reference>
<protein>
    <submittedName>
        <fullName evidence="2">PA14 domain-containing protein</fullName>
    </submittedName>
</protein>
<dbReference type="Gene3D" id="3.90.182.10">
    <property type="entry name" value="Toxin - Anthrax Protective Antigen,domain 1"/>
    <property type="match status" value="1"/>
</dbReference>
<dbReference type="Proteomes" id="UP001139319">
    <property type="component" value="Unassembled WGS sequence"/>
</dbReference>
<evidence type="ECO:0000259" key="1">
    <source>
        <dbReference type="PROSITE" id="PS51820"/>
    </source>
</evidence>
<evidence type="ECO:0000313" key="2">
    <source>
        <dbReference type="EMBL" id="MCP8897760.1"/>
    </source>
</evidence>
<feature type="domain" description="PA14" evidence="1">
    <location>
        <begin position="26"/>
        <end position="176"/>
    </location>
</feature>
<dbReference type="SUPFAM" id="SSF56988">
    <property type="entry name" value="Anthrax protective antigen"/>
    <property type="match status" value="1"/>
</dbReference>